<gene>
    <name evidence="1" type="ORF">AYI68_g6867</name>
</gene>
<reference evidence="1 2" key="1">
    <citation type="journal article" date="2016" name="Mol. Biol. Evol.">
        <title>Genome-Wide Survey of Gut Fungi (Harpellales) Reveals the First Horizontally Transferred Ubiquitin Gene from a Mosquito Host.</title>
        <authorList>
            <person name="Wang Y."/>
            <person name="White M.M."/>
            <person name="Kvist S."/>
            <person name="Moncalvo J.M."/>
        </authorList>
    </citation>
    <scope>NUCLEOTIDE SEQUENCE [LARGE SCALE GENOMIC DNA]</scope>
    <source>
        <strain evidence="1 2">ALG-7-W6</strain>
    </source>
</reference>
<comment type="caution">
    <text evidence="1">The sequence shown here is derived from an EMBL/GenBank/DDBJ whole genome shotgun (WGS) entry which is preliminary data.</text>
</comment>
<evidence type="ECO:0000313" key="2">
    <source>
        <dbReference type="Proteomes" id="UP000187455"/>
    </source>
</evidence>
<dbReference type="AlphaFoldDB" id="A0A1R0GQ93"/>
<organism evidence="1 2">
    <name type="scientific">Smittium mucronatum</name>
    <dbReference type="NCBI Taxonomy" id="133383"/>
    <lineage>
        <taxon>Eukaryota</taxon>
        <taxon>Fungi</taxon>
        <taxon>Fungi incertae sedis</taxon>
        <taxon>Zoopagomycota</taxon>
        <taxon>Kickxellomycotina</taxon>
        <taxon>Harpellomycetes</taxon>
        <taxon>Harpellales</taxon>
        <taxon>Legeriomycetaceae</taxon>
        <taxon>Smittium</taxon>
    </lineage>
</organism>
<dbReference type="EMBL" id="LSSL01005025">
    <property type="protein sequence ID" value="OLY79073.1"/>
    <property type="molecule type" value="Genomic_DNA"/>
</dbReference>
<sequence length="66" mass="7677">MFIFFRTESKGTEQFLYLRISPNHSVNTLDFSLNGDTVVLGPGWYIKETKLMKESGTPPWFYNGRL</sequence>
<accession>A0A1R0GQ93</accession>
<evidence type="ECO:0000313" key="1">
    <source>
        <dbReference type="EMBL" id="OLY79073.1"/>
    </source>
</evidence>
<name>A0A1R0GQ93_9FUNG</name>
<proteinExistence type="predicted"/>
<dbReference type="Proteomes" id="UP000187455">
    <property type="component" value="Unassembled WGS sequence"/>
</dbReference>
<keyword evidence="2" id="KW-1185">Reference proteome</keyword>
<protein>
    <submittedName>
        <fullName evidence="1">Uncharacterized protein</fullName>
    </submittedName>
</protein>
<feature type="non-terminal residue" evidence="1">
    <location>
        <position position="66"/>
    </location>
</feature>